<dbReference type="InterPro" id="IPR045854">
    <property type="entry name" value="NO2/SO3_Rdtase_4Fe4S_sf"/>
</dbReference>
<dbReference type="InterPro" id="IPR058578">
    <property type="entry name" value="IspG_TIM"/>
</dbReference>
<dbReference type="EC" id="1.17.7.3" evidence="7"/>
<dbReference type="InterPro" id="IPR058579">
    <property type="entry name" value="IspG_C"/>
</dbReference>
<dbReference type="NCBIfam" id="TIGR00612">
    <property type="entry name" value="ispG_gcpE"/>
    <property type="match status" value="1"/>
</dbReference>
<feature type="binding site" evidence="7">
    <location>
        <position position="263"/>
    </location>
    <ligand>
        <name>[4Fe-4S] cluster</name>
        <dbReference type="ChEBI" id="CHEBI:49883"/>
    </ligand>
</feature>
<dbReference type="EMBL" id="DSTT01000002">
    <property type="protein sequence ID" value="HFK23410.1"/>
    <property type="molecule type" value="Genomic_DNA"/>
</dbReference>
<protein>
    <recommendedName>
        <fullName evidence="7">4-hydroxy-3-methylbut-2-en-1-yl diphosphate synthase (flavodoxin)</fullName>
        <ecNumber evidence="7">1.17.7.3</ecNumber>
    </recommendedName>
    <alternativeName>
        <fullName evidence="7">1-hydroxy-2-methyl-2-(E)-butenyl 4-diphosphate synthase</fullName>
    </alternativeName>
</protein>
<evidence type="ECO:0000256" key="7">
    <source>
        <dbReference type="HAMAP-Rule" id="MF_00159"/>
    </source>
</evidence>
<proteinExistence type="inferred from homology"/>
<dbReference type="Pfam" id="PF26540">
    <property type="entry name" value="GcpE_C"/>
    <property type="match status" value="1"/>
</dbReference>
<dbReference type="SUPFAM" id="SSF51717">
    <property type="entry name" value="Dihydropteroate synthetase-like"/>
    <property type="match status" value="1"/>
</dbReference>
<dbReference type="NCBIfam" id="NF001540">
    <property type="entry name" value="PRK00366.1"/>
    <property type="match status" value="1"/>
</dbReference>
<accession>A0A7C3J5N3</accession>
<dbReference type="HAMAP" id="MF_00159">
    <property type="entry name" value="IspG"/>
    <property type="match status" value="1"/>
</dbReference>
<comment type="pathway">
    <text evidence="7">Isoprenoid biosynthesis; isopentenyl diphosphate biosynthesis via DXP pathway; isopentenyl diphosphate from 1-deoxy-D-xylulose 5-phosphate: step 5/6.</text>
</comment>
<dbReference type="InterPro" id="IPR011005">
    <property type="entry name" value="Dihydropteroate_synth-like_sf"/>
</dbReference>
<evidence type="ECO:0000259" key="8">
    <source>
        <dbReference type="Pfam" id="PF04551"/>
    </source>
</evidence>
<comment type="catalytic activity">
    <reaction evidence="7">
        <text>(2E)-4-hydroxy-3-methylbut-2-enyl diphosphate + oxidized [flavodoxin] + H2O + 2 H(+) = 2-C-methyl-D-erythritol 2,4-cyclic diphosphate + reduced [flavodoxin]</text>
        <dbReference type="Rhea" id="RHEA:43604"/>
        <dbReference type="Rhea" id="RHEA-COMP:10622"/>
        <dbReference type="Rhea" id="RHEA-COMP:10623"/>
        <dbReference type="ChEBI" id="CHEBI:15377"/>
        <dbReference type="ChEBI" id="CHEBI:15378"/>
        <dbReference type="ChEBI" id="CHEBI:57618"/>
        <dbReference type="ChEBI" id="CHEBI:58210"/>
        <dbReference type="ChEBI" id="CHEBI:58483"/>
        <dbReference type="ChEBI" id="CHEBI:128753"/>
        <dbReference type="EC" id="1.17.7.3"/>
    </reaction>
</comment>
<keyword evidence="2 7" id="KW-0479">Metal-binding</keyword>
<feature type="domain" description="IspG C-terminal" evidence="9">
    <location>
        <begin position="257"/>
        <end position="343"/>
    </location>
</feature>
<evidence type="ECO:0000256" key="6">
    <source>
        <dbReference type="ARBA" id="ARBA00023229"/>
    </source>
</evidence>
<keyword evidence="6 7" id="KW-0414">Isoprene biosynthesis</keyword>
<evidence type="ECO:0000259" key="9">
    <source>
        <dbReference type="Pfam" id="PF26540"/>
    </source>
</evidence>
<comment type="function">
    <text evidence="7">Converts 2C-methyl-D-erythritol 2,4-cyclodiphosphate (ME-2,4cPP) into 1-hydroxy-2-methyl-2-(E)-butenyl 4-diphosphate.</text>
</comment>
<dbReference type="PIRSF" id="PIRSF004640">
    <property type="entry name" value="IspG"/>
    <property type="match status" value="1"/>
</dbReference>
<dbReference type="GO" id="GO:0016114">
    <property type="term" value="P:terpenoid biosynthetic process"/>
    <property type="evidence" value="ECO:0007669"/>
    <property type="project" value="InterPro"/>
</dbReference>
<comment type="caution">
    <text evidence="10">The sequence shown here is derived from an EMBL/GenBank/DDBJ whole genome shotgun (WGS) entry which is preliminary data.</text>
</comment>
<keyword evidence="5 7" id="KW-0411">Iron-sulfur</keyword>
<dbReference type="PANTHER" id="PTHR30454:SF0">
    <property type="entry name" value="4-HYDROXY-3-METHYLBUT-2-EN-1-YL DIPHOSPHATE SYNTHASE (FERREDOXIN), CHLOROPLASTIC"/>
    <property type="match status" value="1"/>
</dbReference>
<evidence type="ECO:0000256" key="3">
    <source>
        <dbReference type="ARBA" id="ARBA00023002"/>
    </source>
</evidence>
<dbReference type="GO" id="GO:0046429">
    <property type="term" value="F:4-hydroxy-3-methylbut-2-en-1-yl diphosphate synthase activity (ferredoxin)"/>
    <property type="evidence" value="ECO:0007669"/>
    <property type="project" value="UniProtKB-UniRule"/>
</dbReference>
<dbReference type="InterPro" id="IPR004588">
    <property type="entry name" value="IspG_bac-typ"/>
</dbReference>
<comment type="cofactor">
    <cofactor evidence="7">
        <name>[4Fe-4S] cluster</name>
        <dbReference type="ChEBI" id="CHEBI:49883"/>
    </cofactor>
    <text evidence="7">Binds 1 [4Fe-4S] cluster.</text>
</comment>
<evidence type="ECO:0000256" key="4">
    <source>
        <dbReference type="ARBA" id="ARBA00023004"/>
    </source>
</evidence>
<reference evidence="10" key="1">
    <citation type="journal article" date="2020" name="mSystems">
        <title>Genome- and Community-Level Interaction Insights into Carbon Utilization and Element Cycling Functions of Hydrothermarchaeota in Hydrothermal Sediment.</title>
        <authorList>
            <person name="Zhou Z."/>
            <person name="Liu Y."/>
            <person name="Xu W."/>
            <person name="Pan J."/>
            <person name="Luo Z.H."/>
            <person name="Li M."/>
        </authorList>
    </citation>
    <scope>NUCLEOTIDE SEQUENCE [LARGE SCALE GENOMIC DNA]</scope>
    <source>
        <strain evidence="10">SpSt-464</strain>
    </source>
</reference>
<dbReference type="InterPro" id="IPR016425">
    <property type="entry name" value="IspG_bac"/>
</dbReference>
<dbReference type="Pfam" id="PF04551">
    <property type="entry name" value="GcpE"/>
    <property type="match status" value="1"/>
</dbReference>
<name>A0A7C3J5N3_UNCW3</name>
<dbReference type="AlphaFoldDB" id="A0A7C3J5N3"/>
<gene>
    <name evidence="7" type="primary">ispG</name>
    <name evidence="10" type="ORF">ENS15_01975</name>
</gene>
<dbReference type="SUPFAM" id="SSF56014">
    <property type="entry name" value="Nitrite and sulphite reductase 4Fe-4S domain-like"/>
    <property type="match status" value="1"/>
</dbReference>
<feature type="binding site" evidence="7">
    <location>
        <position position="260"/>
    </location>
    <ligand>
        <name>[4Fe-4S] cluster</name>
        <dbReference type="ChEBI" id="CHEBI:49883"/>
    </ligand>
</feature>
<evidence type="ECO:0000256" key="5">
    <source>
        <dbReference type="ARBA" id="ARBA00023014"/>
    </source>
</evidence>
<evidence type="ECO:0000313" key="10">
    <source>
        <dbReference type="EMBL" id="HFK23410.1"/>
    </source>
</evidence>
<feature type="binding site" evidence="7">
    <location>
        <position position="302"/>
    </location>
    <ligand>
        <name>[4Fe-4S] cluster</name>
        <dbReference type="ChEBI" id="CHEBI:49883"/>
    </ligand>
</feature>
<dbReference type="Gene3D" id="3.20.20.20">
    <property type="entry name" value="Dihydropteroate synthase-like"/>
    <property type="match status" value="1"/>
</dbReference>
<evidence type="ECO:0000256" key="2">
    <source>
        <dbReference type="ARBA" id="ARBA00022723"/>
    </source>
</evidence>
<keyword evidence="1 7" id="KW-0004">4Fe-4S</keyword>
<feature type="binding site" evidence="7">
    <location>
        <position position="295"/>
    </location>
    <ligand>
        <name>[4Fe-4S] cluster</name>
        <dbReference type="ChEBI" id="CHEBI:49883"/>
    </ligand>
</feature>
<keyword evidence="3 7" id="KW-0560">Oxidoreductase</keyword>
<dbReference type="GO" id="GO:0141197">
    <property type="term" value="F:4-hydroxy-3-methylbut-2-enyl-diphosphate synthase activity (flavodoxin)"/>
    <property type="evidence" value="ECO:0007669"/>
    <property type="project" value="UniProtKB-EC"/>
</dbReference>
<comment type="similarity">
    <text evidence="7">Belongs to the IspG family.</text>
</comment>
<dbReference type="UniPathway" id="UPA00056">
    <property type="reaction ID" value="UER00096"/>
</dbReference>
<dbReference type="GO" id="GO:0005506">
    <property type="term" value="F:iron ion binding"/>
    <property type="evidence" value="ECO:0007669"/>
    <property type="project" value="InterPro"/>
</dbReference>
<evidence type="ECO:0000256" key="1">
    <source>
        <dbReference type="ARBA" id="ARBA00022485"/>
    </source>
</evidence>
<dbReference type="GO" id="GO:0051539">
    <property type="term" value="F:4 iron, 4 sulfur cluster binding"/>
    <property type="evidence" value="ECO:0007669"/>
    <property type="project" value="UniProtKB-UniRule"/>
</dbReference>
<sequence>MNSKRTVYVGNIPIGGKHPVVIQSMTNTKTEDYKSTLEQINNLYRKGAQIVRVSYPDIKCKDSLKKIVKYSPCPIIADIHFDYKLAISAIDIGCAKIRINPGNISKRNLSEIIKVAKEKDVPIRIGVNGGSLEKEILKKYNYPSSDALFESIKKSVEFFLDKGFDKLVLSVKSSDVIEMIKANLKLKELNFPVHLGVTEAGGLLRGSIKNSIGISYLLLNGVGDTIRVSLSDSPIYEIDTAKIILSSIHMSSNVPDVIACPTCSRTTFDVVSVQKEVEKILENVNKNVKVAVMGCVVNGPGEAKDADIGITGGQGIGVLFKKGEIIKKGPIDEVLKNFYEELKKYGK</sequence>
<organism evidence="10">
    <name type="scientific">candidate division WOR-3 bacterium</name>
    <dbReference type="NCBI Taxonomy" id="2052148"/>
    <lineage>
        <taxon>Bacteria</taxon>
        <taxon>Bacteria division WOR-3</taxon>
    </lineage>
</organism>
<dbReference type="Gene3D" id="3.30.413.10">
    <property type="entry name" value="Sulfite Reductase Hemoprotein, domain 1"/>
    <property type="match status" value="1"/>
</dbReference>
<keyword evidence="4 7" id="KW-0408">Iron</keyword>
<dbReference type="PANTHER" id="PTHR30454">
    <property type="entry name" value="4-HYDROXY-3-METHYLBUT-2-EN-1-YL DIPHOSPHATE SYNTHASE"/>
    <property type="match status" value="1"/>
</dbReference>
<dbReference type="GO" id="GO:0019288">
    <property type="term" value="P:isopentenyl diphosphate biosynthetic process, methylerythritol 4-phosphate pathway"/>
    <property type="evidence" value="ECO:0007669"/>
    <property type="project" value="UniProtKB-UniRule"/>
</dbReference>
<feature type="domain" description="IspG TIM-barrel" evidence="8">
    <location>
        <begin position="5"/>
        <end position="241"/>
    </location>
</feature>